<sequence length="361" mass="39200">MKLAITGLGMVTSLGFDVVTSCAAQRAGLMSPRPLVHFDASEAGQEPAPLTGHPVPWLAEGFEHIGCWLQLAVASLEDLKHYARLPREDGFWQRTGLVAAVPLMDPDRFLIPRDAVHKVLRQHYLQPLIQLAQLPILPHVLEVMELGHCGALKAARLAGEWIQQRRVDRVIVVGTDSYLDPRSISWLAEAEALKSPQNPVGISPGEAGACFLLERVEIARSRSARLEAFLKSVVVDTSYAEDWLDAPRIARPLVQVVRTAVAEGEQRPLRGDVLLDLNGEEWRARAWGYAQLQLGAELDLPRCRTVLPCASFGETGTASGAMAICLAVRAFVRGYASGSQGLVCSLNDDGHVAAAAFERAG</sequence>
<gene>
    <name evidence="1" type="ORF">OV287_31045</name>
</gene>
<protein>
    <recommendedName>
        <fullName evidence="3">3-oxoacyl-[acyl-carrier-protein] synthase-1</fullName>
    </recommendedName>
</protein>
<dbReference type="EMBL" id="JAPNKA010000001">
    <property type="protein sequence ID" value="MCY1078906.1"/>
    <property type="molecule type" value="Genomic_DNA"/>
</dbReference>
<evidence type="ECO:0000313" key="2">
    <source>
        <dbReference type="Proteomes" id="UP001207654"/>
    </source>
</evidence>
<proteinExistence type="predicted"/>
<dbReference type="InterPro" id="IPR016039">
    <property type="entry name" value="Thiolase-like"/>
</dbReference>
<evidence type="ECO:0008006" key="3">
    <source>
        <dbReference type="Google" id="ProtNLM"/>
    </source>
</evidence>
<evidence type="ECO:0000313" key="1">
    <source>
        <dbReference type="EMBL" id="MCY1078906.1"/>
    </source>
</evidence>
<dbReference type="Proteomes" id="UP001207654">
    <property type="component" value="Unassembled WGS sequence"/>
</dbReference>
<dbReference type="RefSeq" id="WP_267537665.1">
    <property type="nucleotide sequence ID" value="NZ_JAPNKA010000001.1"/>
</dbReference>
<keyword evidence="2" id="KW-1185">Reference proteome</keyword>
<comment type="caution">
    <text evidence="1">The sequence shown here is derived from an EMBL/GenBank/DDBJ whole genome shotgun (WGS) entry which is preliminary data.</text>
</comment>
<accession>A0ABT4AC53</accession>
<organism evidence="1 2">
    <name type="scientific">Archangium lansingense</name>
    <dbReference type="NCBI Taxonomy" id="2995310"/>
    <lineage>
        <taxon>Bacteria</taxon>
        <taxon>Pseudomonadati</taxon>
        <taxon>Myxococcota</taxon>
        <taxon>Myxococcia</taxon>
        <taxon>Myxococcales</taxon>
        <taxon>Cystobacterineae</taxon>
        <taxon>Archangiaceae</taxon>
        <taxon>Archangium</taxon>
    </lineage>
</organism>
<name>A0ABT4AC53_9BACT</name>
<dbReference type="SUPFAM" id="SSF53901">
    <property type="entry name" value="Thiolase-like"/>
    <property type="match status" value="2"/>
</dbReference>
<reference evidence="1 2" key="1">
    <citation type="submission" date="2022-11" db="EMBL/GenBank/DDBJ databases">
        <title>Minimal conservation of predation-associated metabolite biosynthetic gene clusters underscores biosynthetic potential of Myxococcota including descriptions for ten novel species: Archangium lansinium sp. nov., Myxococcus landrumus sp. nov., Nannocystis bai.</title>
        <authorList>
            <person name="Ahearne A."/>
            <person name="Stevens C."/>
            <person name="Phillips K."/>
        </authorList>
    </citation>
    <scope>NUCLEOTIDE SEQUENCE [LARGE SCALE GENOMIC DNA]</scope>
    <source>
        <strain evidence="1 2">MIWBW</strain>
    </source>
</reference>
<dbReference type="Gene3D" id="3.40.47.10">
    <property type="match status" value="1"/>
</dbReference>